<reference evidence="1 2" key="1">
    <citation type="journal article" date="2022" name="DNA Res.">
        <title>Chromosomal-level genome assembly of the orchid tree Bauhinia variegata (Leguminosae; Cercidoideae) supports the allotetraploid origin hypothesis of Bauhinia.</title>
        <authorList>
            <person name="Zhong Y."/>
            <person name="Chen Y."/>
            <person name="Zheng D."/>
            <person name="Pang J."/>
            <person name="Liu Y."/>
            <person name="Luo S."/>
            <person name="Meng S."/>
            <person name="Qian L."/>
            <person name="Wei D."/>
            <person name="Dai S."/>
            <person name="Zhou R."/>
        </authorList>
    </citation>
    <scope>NUCLEOTIDE SEQUENCE [LARGE SCALE GENOMIC DNA]</scope>
    <source>
        <strain evidence="1">BV-YZ2020</strain>
    </source>
</reference>
<organism evidence="1 2">
    <name type="scientific">Bauhinia variegata</name>
    <name type="common">Purple orchid tree</name>
    <name type="synonym">Phanera variegata</name>
    <dbReference type="NCBI Taxonomy" id="167791"/>
    <lineage>
        <taxon>Eukaryota</taxon>
        <taxon>Viridiplantae</taxon>
        <taxon>Streptophyta</taxon>
        <taxon>Embryophyta</taxon>
        <taxon>Tracheophyta</taxon>
        <taxon>Spermatophyta</taxon>
        <taxon>Magnoliopsida</taxon>
        <taxon>eudicotyledons</taxon>
        <taxon>Gunneridae</taxon>
        <taxon>Pentapetalae</taxon>
        <taxon>rosids</taxon>
        <taxon>fabids</taxon>
        <taxon>Fabales</taxon>
        <taxon>Fabaceae</taxon>
        <taxon>Cercidoideae</taxon>
        <taxon>Cercideae</taxon>
        <taxon>Bauhiniinae</taxon>
        <taxon>Bauhinia</taxon>
    </lineage>
</organism>
<evidence type="ECO:0000313" key="2">
    <source>
        <dbReference type="Proteomes" id="UP000828941"/>
    </source>
</evidence>
<protein>
    <submittedName>
        <fullName evidence="1">Uncharacterized protein</fullName>
    </submittedName>
</protein>
<evidence type="ECO:0000313" key="1">
    <source>
        <dbReference type="EMBL" id="KAI4351496.1"/>
    </source>
</evidence>
<accession>A0ACB9PV98</accession>
<proteinExistence type="predicted"/>
<keyword evidence="2" id="KW-1185">Reference proteome</keyword>
<dbReference type="Proteomes" id="UP000828941">
    <property type="component" value="Chromosome 3"/>
</dbReference>
<dbReference type="EMBL" id="CM039428">
    <property type="protein sequence ID" value="KAI4351496.1"/>
    <property type="molecule type" value="Genomic_DNA"/>
</dbReference>
<name>A0ACB9PV98_BAUVA</name>
<comment type="caution">
    <text evidence="1">The sequence shown here is derived from an EMBL/GenBank/DDBJ whole genome shotgun (WGS) entry which is preliminary data.</text>
</comment>
<gene>
    <name evidence="1" type="ORF">L6164_005862</name>
</gene>
<sequence>MATVSAFSSLHYNCFARRIPNPSSPSITFRNVRFQSSVLPTSMLNNLVVKEHSSKNRRLRTVKAAEEETQIPQQEEVVSNAQEEASTSEQQPVVVPISPSDTLTMFFQAEGTMSELAIPTVTKALQETEGVTSLNVQISEGIASVELKKQTTVQATGVASSLVETIQGLGFKLQTLNMSFDDEEYAAA</sequence>